<protein>
    <recommendedName>
        <fullName evidence="6">Exodeoxyribonuclease 7 small subunit</fullName>
        <ecNumber evidence="6">3.1.11.6</ecNumber>
    </recommendedName>
    <alternativeName>
        <fullName evidence="6">Exodeoxyribonuclease VII small subunit</fullName>
        <shortName evidence="6">Exonuclease VII small subunit</shortName>
    </alternativeName>
</protein>
<dbReference type="EMBL" id="LT670847">
    <property type="protein sequence ID" value="SHM20555.1"/>
    <property type="molecule type" value="Genomic_DNA"/>
</dbReference>
<evidence type="ECO:0000256" key="5">
    <source>
        <dbReference type="ARBA" id="ARBA00022839"/>
    </source>
</evidence>
<name>A0A1M7GWE2_9GAMM</name>
<sequence>MSDTETSAQDFATTVEQLESLVERLETGALSLEDSLTAFEQGVRLARQAQTRLDDAELKVRALSEDGAGGLEVTPFAAPDDAKKASKEGVRDSDSSSSESSSSGTSSQETPPW</sequence>
<dbReference type="Gene3D" id="1.10.287.1040">
    <property type="entry name" value="Exonuclease VII, small subunit"/>
    <property type="match status" value="1"/>
</dbReference>
<dbReference type="Proteomes" id="UP000190911">
    <property type="component" value="Chromosome I"/>
</dbReference>
<dbReference type="InterPro" id="IPR003761">
    <property type="entry name" value="Exonuc_VII_S"/>
</dbReference>
<dbReference type="GO" id="GO:0006308">
    <property type="term" value="P:DNA catabolic process"/>
    <property type="evidence" value="ECO:0007669"/>
    <property type="project" value="UniProtKB-UniRule"/>
</dbReference>
<dbReference type="PANTHER" id="PTHR34137:SF1">
    <property type="entry name" value="EXODEOXYRIBONUCLEASE 7 SMALL SUBUNIT"/>
    <property type="match status" value="1"/>
</dbReference>
<evidence type="ECO:0000256" key="3">
    <source>
        <dbReference type="ARBA" id="ARBA00022722"/>
    </source>
</evidence>
<keyword evidence="4 6" id="KW-0378">Hydrolase</keyword>
<evidence type="ECO:0000256" key="1">
    <source>
        <dbReference type="ARBA" id="ARBA00009998"/>
    </source>
</evidence>
<organism evidence="8 9">
    <name type="scientific">Vreelandella subglaciescola</name>
    <dbReference type="NCBI Taxonomy" id="29571"/>
    <lineage>
        <taxon>Bacteria</taxon>
        <taxon>Pseudomonadati</taxon>
        <taxon>Pseudomonadota</taxon>
        <taxon>Gammaproteobacteria</taxon>
        <taxon>Oceanospirillales</taxon>
        <taxon>Halomonadaceae</taxon>
        <taxon>Vreelandella</taxon>
    </lineage>
</organism>
<dbReference type="AlphaFoldDB" id="A0A1M7GWE2"/>
<keyword evidence="3 6" id="KW-0540">Nuclease</keyword>
<evidence type="ECO:0000256" key="6">
    <source>
        <dbReference type="HAMAP-Rule" id="MF_00337"/>
    </source>
</evidence>
<comment type="subunit">
    <text evidence="6">Heterooligomer composed of large and small subunits.</text>
</comment>
<comment type="catalytic activity">
    <reaction evidence="6">
        <text>Exonucleolytic cleavage in either 5'- to 3'- or 3'- to 5'-direction to yield nucleoside 5'-phosphates.</text>
        <dbReference type="EC" id="3.1.11.6"/>
    </reaction>
</comment>
<keyword evidence="2 6" id="KW-0963">Cytoplasm</keyword>
<dbReference type="InParanoid" id="A0A1M7GWE2"/>
<feature type="compositionally biased region" description="Basic and acidic residues" evidence="7">
    <location>
        <begin position="80"/>
        <end position="94"/>
    </location>
</feature>
<dbReference type="FunCoup" id="A0A1M7GWE2">
    <property type="interactions" value="371"/>
</dbReference>
<dbReference type="GO" id="GO:0009318">
    <property type="term" value="C:exodeoxyribonuclease VII complex"/>
    <property type="evidence" value="ECO:0007669"/>
    <property type="project" value="UniProtKB-UniRule"/>
</dbReference>
<keyword evidence="5 6" id="KW-0269">Exonuclease</keyword>
<reference evidence="8 9" key="1">
    <citation type="submission" date="2016-11" db="EMBL/GenBank/DDBJ databases">
        <authorList>
            <person name="Jaros S."/>
            <person name="Januszkiewicz K."/>
            <person name="Wedrychowicz H."/>
        </authorList>
    </citation>
    <scope>NUCLEOTIDE SEQUENCE [LARGE SCALE GENOMIC DNA]</scope>
    <source>
        <strain evidence="8 9">ACAM 12</strain>
    </source>
</reference>
<dbReference type="OrthoDB" id="9801128at2"/>
<evidence type="ECO:0000256" key="7">
    <source>
        <dbReference type="SAM" id="MobiDB-lite"/>
    </source>
</evidence>
<dbReference type="PANTHER" id="PTHR34137">
    <property type="entry name" value="EXODEOXYRIBONUCLEASE 7 SMALL SUBUNIT"/>
    <property type="match status" value="1"/>
</dbReference>
<keyword evidence="9" id="KW-1185">Reference proteome</keyword>
<proteinExistence type="inferred from homology"/>
<dbReference type="STRING" id="29571.SAMN05878437_1767"/>
<dbReference type="EC" id="3.1.11.6" evidence="6"/>
<dbReference type="Pfam" id="PF02609">
    <property type="entry name" value="Exonuc_VII_S"/>
    <property type="match status" value="1"/>
</dbReference>
<accession>A0A1M7GWE2</accession>
<comment type="subcellular location">
    <subcellularLocation>
        <location evidence="6">Cytoplasm</location>
    </subcellularLocation>
</comment>
<comment type="similarity">
    <text evidence="1 6">Belongs to the XseB family.</text>
</comment>
<dbReference type="NCBIfam" id="TIGR01280">
    <property type="entry name" value="xseB"/>
    <property type="match status" value="1"/>
</dbReference>
<dbReference type="InterPro" id="IPR037004">
    <property type="entry name" value="Exonuc_VII_ssu_sf"/>
</dbReference>
<dbReference type="GO" id="GO:0005829">
    <property type="term" value="C:cytosol"/>
    <property type="evidence" value="ECO:0007669"/>
    <property type="project" value="TreeGrafter"/>
</dbReference>
<dbReference type="HAMAP" id="MF_00337">
    <property type="entry name" value="Exonuc_7_S"/>
    <property type="match status" value="1"/>
</dbReference>
<feature type="region of interest" description="Disordered" evidence="7">
    <location>
        <begin position="63"/>
        <end position="113"/>
    </location>
</feature>
<gene>
    <name evidence="6" type="primary">xseB</name>
    <name evidence="8" type="ORF">SAMN05878437_1767</name>
</gene>
<dbReference type="SUPFAM" id="SSF116842">
    <property type="entry name" value="XseB-like"/>
    <property type="match status" value="1"/>
</dbReference>
<evidence type="ECO:0000256" key="4">
    <source>
        <dbReference type="ARBA" id="ARBA00022801"/>
    </source>
</evidence>
<evidence type="ECO:0000313" key="8">
    <source>
        <dbReference type="EMBL" id="SHM20555.1"/>
    </source>
</evidence>
<evidence type="ECO:0000313" key="9">
    <source>
        <dbReference type="Proteomes" id="UP000190911"/>
    </source>
</evidence>
<evidence type="ECO:0000256" key="2">
    <source>
        <dbReference type="ARBA" id="ARBA00022490"/>
    </source>
</evidence>
<dbReference type="RefSeq" id="WP_079552969.1">
    <property type="nucleotide sequence ID" value="NZ_LT670847.1"/>
</dbReference>
<comment type="function">
    <text evidence="6">Bidirectionally degrades single-stranded DNA into large acid-insoluble oligonucleotides, which are then degraded further into small acid-soluble oligonucleotides.</text>
</comment>
<dbReference type="GO" id="GO:0008855">
    <property type="term" value="F:exodeoxyribonuclease VII activity"/>
    <property type="evidence" value="ECO:0007669"/>
    <property type="project" value="UniProtKB-UniRule"/>
</dbReference>
<feature type="compositionally biased region" description="Low complexity" evidence="7">
    <location>
        <begin position="95"/>
        <end position="107"/>
    </location>
</feature>